<feature type="region of interest" description="Disordered" evidence="1">
    <location>
        <begin position="403"/>
        <end position="446"/>
    </location>
</feature>
<feature type="region of interest" description="Disordered" evidence="1">
    <location>
        <begin position="460"/>
        <end position="480"/>
    </location>
</feature>
<dbReference type="Proteomes" id="UP000701801">
    <property type="component" value="Unassembled WGS sequence"/>
</dbReference>
<feature type="region of interest" description="Disordered" evidence="1">
    <location>
        <begin position="1"/>
        <end position="34"/>
    </location>
</feature>
<organism evidence="2 3">
    <name type="scientific">Hymenoscyphus albidus</name>
    <dbReference type="NCBI Taxonomy" id="595503"/>
    <lineage>
        <taxon>Eukaryota</taxon>
        <taxon>Fungi</taxon>
        <taxon>Dikarya</taxon>
        <taxon>Ascomycota</taxon>
        <taxon>Pezizomycotina</taxon>
        <taxon>Leotiomycetes</taxon>
        <taxon>Helotiales</taxon>
        <taxon>Helotiaceae</taxon>
        <taxon>Hymenoscyphus</taxon>
    </lineage>
</organism>
<sequence length="720" mass="80926">MAMAMFHRRPQKPASEVQSGPSTAELPLPTPGKTRKMPSYLSSICHKYLTVSTRTLNKLVCLCGGRDAKYMLDRVYTLKHFQSLPDPAANLCDKCKDTRLWANAVGGKVFGEKEIIVSNVKPWNVPNFGITYRYRNGPNCPSSSPAGSPETIYYCEHRKSPDQNEAGGESTEDLLRKKHKDNNAVLVRLEAPPKPRYTPPSPPEVPERAPATEYTKSNRYERSTGKGIFGPRRLNAHAVVPFTANGRPVFKLDDNMLEKEFRRPFPNRHVRVRFDPRTSEPLEGALPDPGVEPTVEVPEFGTIPVEGVLPYKIVLQFSQYWDPAKYILFSMDQYDPGFVWLRKYGLSREAALRPPPQPPQLTRKPDYKDSNYIRWLASGGEIIPNYGPEDVKHRGYLHPYKLPKFPPPRPSKNKKQICAKPQVKRSRSAPLHDSTPIVEIPEQETNTCDASIATQAENIRQARKKAAGRKNSQGTRRVSTEGQIPVVAATENTAVKRSSTSAPPTDLTEEEVVRQAAGARPVVDKVSEDQVTQRVKPDFAIGGTSNTLKNEVTPPKSYTSMLSAGLHEEAMKAHDTQEGNPDTLRFSQQPTLRQSIAKQPQYTFASQSQVESRLPEGSAKGKGRCMNPEIPENMQNLENLHNPNNLDNMRRLQQLQHLQHLEALRNLENPNNSEAFHNFNEMDPNNNEWEDYTGENSPVEEEFDPSWFLERASGPSQIAA</sequence>
<feature type="compositionally biased region" description="Basic residues" evidence="1">
    <location>
        <begin position="1"/>
        <end position="11"/>
    </location>
</feature>
<gene>
    <name evidence="2" type="ORF">HYALB_00001803</name>
</gene>
<feature type="compositionally biased region" description="Acidic residues" evidence="1">
    <location>
        <begin position="688"/>
        <end position="704"/>
    </location>
</feature>
<comment type="caution">
    <text evidence="2">The sequence shown here is derived from an EMBL/GenBank/DDBJ whole genome shotgun (WGS) entry which is preliminary data.</text>
</comment>
<feature type="region of interest" description="Disordered" evidence="1">
    <location>
        <begin position="159"/>
        <end position="228"/>
    </location>
</feature>
<feature type="region of interest" description="Disordered" evidence="1">
    <location>
        <begin position="600"/>
        <end position="623"/>
    </location>
</feature>
<feature type="compositionally biased region" description="Polar residues" evidence="1">
    <location>
        <begin position="470"/>
        <end position="480"/>
    </location>
</feature>
<dbReference type="AlphaFoldDB" id="A0A9N9PWZ0"/>
<proteinExistence type="predicted"/>
<dbReference type="EMBL" id="CAJVRM010000239">
    <property type="protein sequence ID" value="CAG8977923.1"/>
    <property type="molecule type" value="Genomic_DNA"/>
</dbReference>
<feature type="compositionally biased region" description="Pro residues" evidence="1">
    <location>
        <begin position="192"/>
        <end position="204"/>
    </location>
</feature>
<evidence type="ECO:0000313" key="2">
    <source>
        <dbReference type="EMBL" id="CAG8977923.1"/>
    </source>
</evidence>
<evidence type="ECO:0000313" key="3">
    <source>
        <dbReference type="Proteomes" id="UP000701801"/>
    </source>
</evidence>
<protein>
    <submittedName>
        <fullName evidence="2">Uncharacterized protein</fullName>
    </submittedName>
</protein>
<dbReference type="OrthoDB" id="10291890at2759"/>
<feature type="region of interest" description="Disordered" evidence="1">
    <location>
        <begin position="682"/>
        <end position="720"/>
    </location>
</feature>
<accession>A0A9N9PWZ0</accession>
<name>A0A9N9PWZ0_9HELO</name>
<evidence type="ECO:0000256" key="1">
    <source>
        <dbReference type="SAM" id="MobiDB-lite"/>
    </source>
</evidence>
<keyword evidence="3" id="KW-1185">Reference proteome</keyword>
<reference evidence="2" key="1">
    <citation type="submission" date="2021-07" db="EMBL/GenBank/DDBJ databases">
        <authorList>
            <person name="Durling M."/>
        </authorList>
    </citation>
    <scope>NUCLEOTIDE SEQUENCE</scope>
</reference>
<feature type="compositionally biased region" description="Basic residues" evidence="1">
    <location>
        <begin position="411"/>
        <end position="427"/>
    </location>
</feature>
<feature type="compositionally biased region" description="Polar residues" evidence="1">
    <location>
        <begin position="600"/>
        <end position="611"/>
    </location>
</feature>